<reference evidence="2 3" key="1">
    <citation type="journal article" date="2018" name="Mol. Plant">
        <title>The genome of Artemisia annua provides insight into the evolution of Asteraceae family and artemisinin biosynthesis.</title>
        <authorList>
            <person name="Shen Q."/>
            <person name="Zhang L."/>
            <person name="Liao Z."/>
            <person name="Wang S."/>
            <person name="Yan T."/>
            <person name="Shi P."/>
            <person name="Liu M."/>
            <person name="Fu X."/>
            <person name="Pan Q."/>
            <person name="Wang Y."/>
            <person name="Lv Z."/>
            <person name="Lu X."/>
            <person name="Zhang F."/>
            <person name="Jiang W."/>
            <person name="Ma Y."/>
            <person name="Chen M."/>
            <person name="Hao X."/>
            <person name="Li L."/>
            <person name="Tang Y."/>
            <person name="Lv G."/>
            <person name="Zhou Y."/>
            <person name="Sun X."/>
            <person name="Brodelius P.E."/>
            <person name="Rose J.K.C."/>
            <person name="Tang K."/>
        </authorList>
    </citation>
    <scope>NUCLEOTIDE SEQUENCE [LARGE SCALE GENOMIC DNA]</scope>
    <source>
        <strain evidence="3">cv. Huhao1</strain>
        <tissue evidence="2">Leaf</tissue>
    </source>
</reference>
<dbReference type="STRING" id="35608.A0A2U1MCF9"/>
<dbReference type="AlphaFoldDB" id="A0A2U1MCF9"/>
<dbReference type="Proteomes" id="UP000245207">
    <property type="component" value="Unassembled WGS sequence"/>
</dbReference>
<gene>
    <name evidence="2" type="ORF">CTI12_AA395440</name>
</gene>
<feature type="domain" description="Glutamine amidotransferase" evidence="1">
    <location>
        <begin position="17"/>
        <end position="78"/>
    </location>
</feature>
<dbReference type="OrthoDB" id="1739076at2759"/>
<keyword evidence="3" id="KW-1185">Reference proteome</keyword>
<comment type="caution">
    <text evidence="2">The sequence shown here is derived from an EMBL/GenBank/DDBJ whole genome shotgun (WGS) entry which is preliminary data.</text>
</comment>
<dbReference type="EMBL" id="PKPP01005756">
    <property type="protein sequence ID" value="PWA58951.1"/>
    <property type="molecule type" value="Genomic_DNA"/>
</dbReference>
<sequence>MFRIQHAFWLLVDLDRGVKGLILAANYARENKVPYFGIFLGMRISVSETAISVVKQLKQNECQQELNVYKKEKLFGLGHHNEELL</sequence>
<evidence type="ECO:0000313" key="2">
    <source>
        <dbReference type="EMBL" id="PWA58951.1"/>
    </source>
</evidence>
<evidence type="ECO:0000259" key="1">
    <source>
        <dbReference type="Pfam" id="PF00117"/>
    </source>
</evidence>
<evidence type="ECO:0000313" key="3">
    <source>
        <dbReference type="Proteomes" id="UP000245207"/>
    </source>
</evidence>
<dbReference type="Gene3D" id="3.40.50.880">
    <property type="match status" value="1"/>
</dbReference>
<dbReference type="InterPro" id="IPR029062">
    <property type="entry name" value="Class_I_gatase-like"/>
</dbReference>
<dbReference type="Pfam" id="PF00117">
    <property type="entry name" value="GATase"/>
    <property type="match status" value="1"/>
</dbReference>
<accession>A0A2U1MCF9</accession>
<dbReference type="InterPro" id="IPR017926">
    <property type="entry name" value="GATASE"/>
</dbReference>
<protein>
    <submittedName>
        <fullName evidence="2">CTP synthase</fullName>
    </submittedName>
</protein>
<proteinExistence type="predicted"/>
<dbReference type="SUPFAM" id="SSF52317">
    <property type="entry name" value="Class I glutamine amidotransferase-like"/>
    <property type="match status" value="1"/>
</dbReference>
<name>A0A2U1MCF9_ARTAN</name>
<organism evidence="2 3">
    <name type="scientific">Artemisia annua</name>
    <name type="common">Sweet wormwood</name>
    <dbReference type="NCBI Taxonomy" id="35608"/>
    <lineage>
        <taxon>Eukaryota</taxon>
        <taxon>Viridiplantae</taxon>
        <taxon>Streptophyta</taxon>
        <taxon>Embryophyta</taxon>
        <taxon>Tracheophyta</taxon>
        <taxon>Spermatophyta</taxon>
        <taxon>Magnoliopsida</taxon>
        <taxon>eudicotyledons</taxon>
        <taxon>Gunneridae</taxon>
        <taxon>Pentapetalae</taxon>
        <taxon>asterids</taxon>
        <taxon>campanulids</taxon>
        <taxon>Asterales</taxon>
        <taxon>Asteraceae</taxon>
        <taxon>Asteroideae</taxon>
        <taxon>Anthemideae</taxon>
        <taxon>Artemisiinae</taxon>
        <taxon>Artemisia</taxon>
    </lineage>
</organism>